<comment type="similarity">
    <text evidence="3 6">Belongs to the peptidase S26 family.</text>
</comment>
<dbReference type="NCBIfam" id="TIGR02227">
    <property type="entry name" value="sigpep_I_bact"/>
    <property type="match status" value="1"/>
</dbReference>
<evidence type="ECO:0000313" key="10">
    <source>
        <dbReference type="Proteomes" id="UP001499863"/>
    </source>
</evidence>
<comment type="caution">
    <text evidence="9">The sequence shown here is derived from an EMBL/GenBank/DDBJ whole genome shotgun (WGS) entry which is preliminary data.</text>
</comment>
<evidence type="ECO:0000256" key="1">
    <source>
        <dbReference type="ARBA" id="ARBA00000677"/>
    </source>
</evidence>
<keyword evidence="6" id="KW-0812">Transmembrane</keyword>
<feature type="region of interest" description="Disordered" evidence="7">
    <location>
        <begin position="297"/>
        <end position="317"/>
    </location>
</feature>
<dbReference type="PANTHER" id="PTHR43390:SF1">
    <property type="entry name" value="CHLOROPLAST PROCESSING PEPTIDASE"/>
    <property type="match status" value="1"/>
</dbReference>
<keyword evidence="6" id="KW-0645">Protease</keyword>
<keyword evidence="6" id="KW-1133">Transmembrane helix</keyword>
<dbReference type="Gene3D" id="2.10.109.10">
    <property type="entry name" value="Umud Fragment, subunit A"/>
    <property type="match status" value="1"/>
</dbReference>
<evidence type="ECO:0000259" key="8">
    <source>
        <dbReference type="Pfam" id="PF10502"/>
    </source>
</evidence>
<evidence type="ECO:0000256" key="6">
    <source>
        <dbReference type="RuleBase" id="RU362042"/>
    </source>
</evidence>
<protein>
    <recommendedName>
        <fullName evidence="4 6">Signal peptidase I</fullName>
        <ecNumber evidence="4 6">3.4.21.89</ecNumber>
    </recommendedName>
</protein>
<feature type="compositionally biased region" description="Gly residues" evidence="7">
    <location>
        <begin position="50"/>
        <end position="62"/>
    </location>
</feature>
<feature type="compositionally biased region" description="Gly residues" evidence="7">
    <location>
        <begin position="10"/>
        <end position="29"/>
    </location>
</feature>
<dbReference type="PANTHER" id="PTHR43390">
    <property type="entry name" value="SIGNAL PEPTIDASE I"/>
    <property type="match status" value="1"/>
</dbReference>
<reference evidence="9 10" key="1">
    <citation type="journal article" date="2019" name="Int. J. Syst. Evol. Microbiol.">
        <title>The Global Catalogue of Microorganisms (GCM) 10K type strain sequencing project: providing services to taxonomists for standard genome sequencing and annotation.</title>
        <authorList>
            <consortium name="The Broad Institute Genomics Platform"/>
            <consortium name="The Broad Institute Genome Sequencing Center for Infectious Disease"/>
            <person name="Wu L."/>
            <person name="Ma J."/>
        </authorList>
    </citation>
    <scope>NUCLEOTIDE SEQUENCE [LARGE SCALE GENOMIC DNA]</scope>
    <source>
        <strain evidence="9 10">JCM 12393</strain>
    </source>
</reference>
<keyword evidence="5 6" id="KW-0378">Hydrolase</keyword>
<feature type="compositionally biased region" description="Low complexity" evidence="7">
    <location>
        <begin position="30"/>
        <end position="49"/>
    </location>
</feature>
<dbReference type="EC" id="3.4.21.89" evidence="4 6"/>
<organism evidence="9 10">
    <name type="scientific">Kitasatospora putterlickiae</name>
    <dbReference type="NCBI Taxonomy" id="221725"/>
    <lineage>
        <taxon>Bacteria</taxon>
        <taxon>Bacillati</taxon>
        <taxon>Actinomycetota</taxon>
        <taxon>Actinomycetes</taxon>
        <taxon>Kitasatosporales</taxon>
        <taxon>Streptomycetaceae</taxon>
        <taxon>Kitasatospora</taxon>
    </lineage>
</organism>
<evidence type="ECO:0000256" key="5">
    <source>
        <dbReference type="ARBA" id="ARBA00022801"/>
    </source>
</evidence>
<keyword evidence="6" id="KW-0472">Membrane</keyword>
<proteinExistence type="inferred from homology"/>
<dbReference type="EMBL" id="BAAAKJ010000295">
    <property type="protein sequence ID" value="GAA1405515.1"/>
    <property type="molecule type" value="Genomic_DNA"/>
</dbReference>
<sequence>MSIEETAGSAGRGEAGAGSGPAGGPGEPGALGAPGAVAGPIDVAAPDGEGATGEGATGGSATGGSAPAEGEGRSAKAAKKKRPLWQELPILIGLALLLSLGIKTFFVQAFSIPSGSMQHTLEKNDRVLVDKLTPWFGAEPERGEVVVFKDPGGWLDTVPREKGNGLVEGFRTVLSTIGLRPSDDEKDLIKRVIAVGGDTVECNRGGPVKVNGVALDEPYVYPGATPCDDAPVGVVTVPEDHLWVMGDHRNDSRDSRFHVNGPGGGFVPVKNVVGRAFVVAWPLSRWDTLPVPDTFDQQGLAAGGDRSAGTAAPAEPSVPGAAAMAAVVPFALWRRRSGRAGQAGQAGRSGGDGH</sequence>
<feature type="transmembrane region" description="Helical" evidence="6">
    <location>
        <begin position="88"/>
        <end position="110"/>
    </location>
</feature>
<evidence type="ECO:0000256" key="4">
    <source>
        <dbReference type="ARBA" id="ARBA00013208"/>
    </source>
</evidence>
<dbReference type="SUPFAM" id="SSF51306">
    <property type="entry name" value="LexA/Signal peptidase"/>
    <property type="match status" value="1"/>
</dbReference>
<dbReference type="Pfam" id="PF10502">
    <property type="entry name" value="Peptidase_S26"/>
    <property type="match status" value="1"/>
</dbReference>
<keyword evidence="10" id="KW-1185">Reference proteome</keyword>
<dbReference type="InterPro" id="IPR019533">
    <property type="entry name" value="Peptidase_S26"/>
</dbReference>
<feature type="region of interest" description="Disordered" evidence="7">
    <location>
        <begin position="1"/>
        <end position="79"/>
    </location>
</feature>
<evidence type="ECO:0000256" key="7">
    <source>
        <dbReference type="SAM" id="MobiDB-lite"/>
    </source>
</evidence>
<accession>A0ABN1YE10</accession>
<name>A0ABN1YE10_9ACTN</name>
<gene>
    <name evidence="9" type="primary">lepB_3</name>
    <name evidence="9" type="ORF">GCM10009639_52540</name>
</gene>
<feature type="domain" description="Peptidase S26" evidence="8">
    <location>
        <begin position="88"/>
        <end position="281"/>
    </location>
</feature>
<evidence type="ECO:0000313" key="9">
    <source>
        <dbReference type="EMBL" id="GAA1405515.1"/>
    </source>
</evidence>
<dbReference type="CDD" id="cd06530">
    <property type="entry name" value="S26_SPase_I"/>
    <property type="match status" value="1"/>
</dbReference>
<dbReference type="InterPro" id="IPR000223">
    <property type="entry name" value="Pept_S26A_signal_pept_1"/>
</dbReference>
<evidence type="ECO:0000256" key="3">
    <source>
        <dbReference type="ARBA" id="ARBA00009370"/>
    </source>
</evidence>
<dbReference type="RefSeq" id="WP_425554872.1">
    <property type="nucleotide sequence ID" value="NZ_BAAAKJ010000295.1"/>
</dbReference>
<dbReference type="InterPro" id="IPR036286">
    <property type="entry name" value="LexA/Signal_pep-like_sf"/>
</dbReference>
<dbReference type="PRINTS" id="PR00727">
    <property type="entry name" value="LEADERPTASE"/>
</dbReference>
<dbReference type="PROSITE" id="PS00761">
    <property type="entry name" value="SPASE_I_3"/>
    <property type="match status" value="1"/>
</dbReference>
<evidence type="ECO:0000256" key="2">
    <source>
        <dbReference type="ARBA" id="ARBA00004401"/>
    </source>
</evidence>
<dbReference type="Proteomes" id="UP001499863">
    <property type="component" value="Unassembled WGS sequence"/>
</dbReference>
<comment type="subcellular location">
    <subcellularLocation>
        <location evidence="2">Cell membrane</location>
        <topology evidence="2">Single-pass type II membrane protein</topology>
    </subcellularLocation>
    <subcellularLocation>
        <location evidence="6">Membrane</location>
        <topology evidence="6">Single-pass type II membrane protein</topology>
    </subcellularLocation>
</comment>
<dbReference type="InterPro" id="IPR019758">
    <property type="entry name" value="Pept_S26A_signal_pept_1_CS"/>
</dbReference>
<comment type="catalytic activity">
    <reaction evidence="1 6">
        <text>Cleavage of hydrophobic, N-terminal signal or leader sequences from secreted and periplasmic proteins.</text>
        <dbReference type="EC" id="3.4.21.89"/>
    </reaction>
</comment>